<dbReference type="KEGG" id="xtw:AB672_05110"/>
<organism evidence="2 3">
    <name type="scientific">Xylella taiwanensis</name>
    <dbReference type="NCBI Taxonomy" id="1444770"/>
    <lineage>
        <taxon>Bacteria</taxon>
        <taxon>Pseudomonadati</taxon>
        <taxon>Pseudomonadota</taxon>
        <taxon>Gammaproteobacteria</taxon>
        <taxon>Lysobacterales</taxon>
        <taxon>Lysobacteraceae</taxon>
        <taxon>Xylella</taxon>
    </lineage>
</organism>
<feature type="region of interest" description="Disordered" evidence="1">
    <location>
        <begin position="1"/>
        <end position="26"/>
    </location>
</feature>
<reference evidence="2 3" key="1">
    <citation type="journal article" date="2014" name="Genome Announc.">
        <title>Draft Genome Sequence of Xylella fastidiosa Pear Leaf Scorch Strain in Taiwan.</title>
        <authorList>
            <person name="Su C.C."/>
            <person name="Deng W.L."/>
            <person name="Jan F.J."/>
            <person name="Chang C.J."/>
            <person name="Huang H."/>
            <person name="Chen J."/>
        </authorList>
    </citation>
    <scope>NUCLEOTIDE SEQUENCE [LARGE SCALE GENOMIC DNA]</scope>
    <source>
        <strain evidence="2 3">PLS229</strain>
    </source>
</reference>
<dbReference type="STRING" id="1444770.AF72_01225"/>
<dbReference type="PATRIC" id="fig|1444770.3.peg.293"/>
<evidence type="ECO:0000313" key="3">
    <source>
        <dbReference type="Proteomes" id="UP000020406"/>
    </source>
</evidence>
<name>Z9JM37_9GAMM</name>
<sequence>MTPRHCPHNDQGRLTRSQTTVNQSEGDEHDIELLAFGTDTAIALEPVEQGLELITTLVHLVVISPRLDVRVQQRHDKHETRVKRPAAHLVAL</sequence>
<accession>Z9JM37</accession>
<proteinExistence type="predicted"/>
<dbReference type="AlphaFoldDB" id="Z9JM37"/>
<comment type="caution">
    <text evidence="2">The sequence shown here is derived from an EMBL/GenBank/DDBJ whole genome shotgun (WGS) entry which is preliminary data.</text>
</comment>
<evidence type="ECO:0000256" key="1">
    <source>
        <dbReference type="SAM" id="MobiDB-lite"/>
    </source>
</evidence>
<feature type="compositionally biased region" description="Polar residues" evidence="1">
    <location>
        <begin position="14"/>
        <end position="24"/>
    </location>
</feature>
<dbReference type="Proteomes" id="UP000020406">
    <property type="component" value="Unassembled WGS sequence"/>
</dbReference>
<feature type="region of interest" description="Disordered" evidence="1">
    <location>
        <begin position="73"/>
        <end position="92"/>
    </location>
</feature>
<dbReference type="EMBL" id="JDSQ01000002">
    <property type="protein sequence ID" value="EWS79234.1"/>
    <property type="molecule type" value="Genomic_DNA"/>
</dbReference>
<evidence type="ECO:0000313" key="2">
    <source>
        <dbReference type="EMBL" id="EWS79234.1"/>
    </source>
</evidence>
<protein>
    <submittedName>
        <fullName evidence="2">Uncharacterized protein</fullName>
    </submittedName>
</protein>
<gene>
    <name evidence="2" type="ORF">AF72_01225</name>
</gene>